<dbReference type="EMBL" id="MLYV02000605">
    <property type="protein sequence ID" value="PSR81863.1"/>
    <property type="molecule type" value="Genomic_DNA"/>
</dbReference>
<name>A0A2R6P023_9APHY</name>
<proteinExistence type="predicted"/>
<dbReference type="Proteomes" id="UP000186601">
    <property type="component" value="Unassembled WGS sequence"/>
</dbReference>
<gene>
    <name evidence="1" type="ORF">PHLCEN_2v6235</name>
</gene>
<reference evidence="1 2" key="1">
    <citation type="submission" date="2018-02" db="EMBL/GenBank/DDBJ databases">
        <title>Genome sequence of the basidiomycete white-rot fungus Phlebia centrifuga.</title>
        <authorList>
            <person name="Granchi Z."/>
            <person name="Peng M."/>
            <person name="de Vries R.P."/>
            <person name="Hilden K."/>
            <person name="Makela M.R."/>
            <person name="Grigoriev I."/>
            <person name="Riley R."/>
        </authorList>
    </citation>
    <scope>NUCLEOTIDE SEQUENCE [LARGE SCALE GENOMIC DNA]</scope>
    <source>
        <strain evidence="1 2">FBCC195</strain>
    </source>
</reference>
<accession>A0A2R6P023</accession>
<organism evidence="1 2">
    <name type="scientific">Hermanssonia centrifuga</name>
    <dbReference type="NCBI Taxonomy" id="98765"/>
    <lineage>
        <taxon>Eukaryota</taxon>
        <taxon>Fungi</taxon>
        <taxon>Dikarya</taxon>
        <taxon>Basidiomycota</taxon>
        <taxon>Agaricomycotina</taxon>
        <taxon>Agaricomycetes</taxon>
        <taxon>Polyporales</taxon>
        <taxon>Meruliaceae</taxon>
        <taxon>Hermanssonia</taxon>
    </lineage>
</organism>
<dbReference type="AlphaFoldDB" id="A0A2R6P023"/>
<evidence type="ECO:0000313" key="1">
    <source>
        <dbReference type="EMBL" id="PSR81863.1"/>
    </source>
</evidence>
<sequence>MDSPVNLSWENMKGRRVSRDTAMSSIIVVFPRYTGFFETTLPSKERNNAKSTVELEFVTAS</sequence>
<protein>
    <submittedName>
        <fullName evidence="1">Uncharacterized protein</fullName>
    </submittedName>
</protein>
<evidence type="ECO:0000313" key="2">
    <source>
        <dbReference type="Proteomes" id="UP000186601"/>
    </source>
</evidence>
<keyword evidence="2" id="KW-1185">Reference proteome</keyword>
<comment type="caution">
    <text evidence="1">The sequence shown here is derived from an EMBL/GenBank/DDBJ whole genome shotgun (WGS) entry which is preliminary data.</text>
</comment>